<proteinExistence type="predicted"/>
<dbReference type="RefSeq" id="XP_025555878.1">
    <property type="nucleotide sequence ID" value="XM_025701034.1"/>
</dbReference>
<dbReference type="Proteomes" id="UP000248961">
    <property type="component" value="Unassembled WGS sequence"/>
</dbReference>
<evidence type="ECO:0000313" key="2">
    <source>
        <dbReference type="Proteomes" id="UP000248961"/>
    </source>
</evidence>
<dbReference type="EMBL" id="KZ824268">
    <property type="protein sequence ID" value="RAL16724.1"/>
    <property type="molecule type" value="Genomic_DNA"/>
</dbReference>
<sequence length="185" mass="21346">MLLMLWTDYKPEPQGMPEYPLIGNANQLQNPDRLGMTRLNARMLALYRLAGFSGSRKNHELSSNTPRIIWRSIPLRPLHNEALRKNKKDRAEMTRVGEATLCWLRQLYRHKPKRHPTSTIRPSFCGEYDRMISGSRPRIPAPLAVHETLPPYGFISLSVRDRASMHDIRLNPQGRLSVMAISHDL</sequence>
<keyword evidence="2" id="KW-1185">Reference proteome</keyword>
<evidence type="ECO:0000313" key="1">
    <source>
        <dbReference type="EMBL" id="RAL16724.1"/>
    </source>
</evidence>
<protein>
    <submittedName>
        <fullName evidence="1">Uncharacterized protein</fullName>
    </submittedName>
</protein>
<reference evidence="1 2" key="1">
    <citation type="submission" date="2018-02" db="EMBL/GenBank/DDBJ databases">
        <title>The genomes of Aspergillus section Nigri reveals drivers in fungal speciation.</title>
        <authorList>
            <consortium name="DOE Joint Genome Institute"/>
            <person name="Vesth T.C."/>
            <person name="Nybo J."/>
            <person name="Theobald S."/>
            <person name="Brandl J."/>
            <person name="Frisvad J.C."/>
            <person name="Nielsen K.F."/>
            <person name="Lyhne E.K."/>
            <person name="Kogle M.E."/>
            <person name="Kuo A."/>
            <person name="Riley R."/>
            <person name="Clum A."/>
            <person name="Nolan M."/>
            <person name="Lipzen A."/>
            <person name="Salamov A."/>
            <person name="Henrissat B."/>
            <person name="Wiebenga A."/>
            <person name="De vries R.P."/>
            <person name="Grigoriev I.V."/>
            <person name="Mortensen U.H."/>
            <person name="Andersen M.R."/>
            <person name="Baker S.E."/>
        </authorList>
    </citation>
    <scope>NUCLEOTIDE SEQUENCE [LARGE SCALE GENOMIC DNA]</scope>
    <source>
        <strain evidence="1 2">CBS 101889</strain>
    </source>
</reference>
<gene>
    <name evidence="1" type="ORF">BO97DRAFT_74386</name>
</gene>
<dbReference type="GeneID" id="37205323"/>
<name>A0A395IEX3_ASPHC</name>
<organism evidence="1 2">
    <name type="scientific">Aspergillus homomorphus (strain CBS 101889)</name>
    <dbReference type="NCBI Taxonomy" id="1450537"/>
    <lineage>
        <taxon>Eukaryota</taxon>
        <taxon>Fungi</taxon>
        <taxon>Dikarya</taxon>
        <taxon>Ascomycota</taxon>
        <taxon>Pezizomycotina</taxon>
        <taxon>Eurotiomycetes</taxon>
        <taxon>Eurotiomycetidae</taxon>
        <taxon>Eurotiales</taxon>
        <taxon>Aspergillaceae</taxon>
        <taxon>Aspergillus</taxon>
        <taxon>Aspergillus subgen. Circumdati</taxon>
    </lineage>
</organism>
<dbReference type="AlphaFoldDB" id="A0A395IEX3"/>
<dbReference type="VEuPathDB" id="FungiDB:BO97DRAFT_74386"/>
<accession>A0A395IEX3</accession>